<keyword evidence="1" id="KW-1133">Transmembrane helix</keyword>
<feature type="domain" description="EamA" evidence="2">
    <location>
        <begin position="22"/>
        <end position="142"/>
    </location>
</feature>
<evidence type="ECO:0000313" key="6">
    <source>
        <dbReference type="Proteomes" id="UP001620339"/>
    </source>
</evidence>
<name>A0ABW8JE59_9GAMM</name>
<protein>
    <submittedName>
        <fullName evidence="5">DMT family transporter</fullName>
    </submittedName>
</protein>
<keyword evidence="6" id="KW-1185">Reference proteome</keyword>
<dbReference type="InterPro" id="IPR037185">
    <property type="entry name" value="EmrE-like"/>
</dbReference>
<proteinExistence type="predicted"/>
<sequence length="300" mass="32674">MVPSSRSNETRGVVLQLVFAECLIGSVGVFVHESHQDAVTAVFYRCLFGGLFLLGWGLAKGYLRGLWRERALLRGAVLSGVLLVLNWVAFFGGMARSSIGVATLIYQCYPFVMLVLAALMQGERTPPADLAWTALAFVGVVCASDPLHLFRDAESSYLVGVGLAFLAALLCGASLLMSRQVGKERPFALVMIQCWVGVAMLAGFSSRSVFHMGLHWMWLLGLGVIHSGIVYVLFYSTYPRLPVATIAVVSFIYPLVALLLDYLLYGHRLAVVQVTGVLLIVLGTLGVNLKWRPGFAWKAT</sequence>
<evidence type="ECO:0000313" key="4">
    <source>
        <dbReference type="EMBL" id="MFK2876245.1"/>
    </source>
</evidence>
<dbReference type="Proteomes" id="UP001620339">
    <property type="component" value="Unassembled WGS sequence"/>
</dbReference>
<dbReference type="RefSeq" id="WP_404611871.1">
    <property type="nucleotide sequence ID" value="NZ_JADIKK010000007.1"/>
</dbReference>
<feature type="transmembrane region" description="Helical" evidence="1">
    <location>
        <begin position="270"/>
        <end position="289"/>
    </location>
</feature>
<evidence type="ECO:0000259" key="2">
    <source>
        <dbReference type="Pfam" id="PF00892"/>
    </source>
</evidence>
<dbReference type="EMBL" id="JADIKK010000007">
    <property type="protein sequence ID" value="MFK2875791.1"/>
    <property type="molecule type" value="Genomic_DNA"/>
</dbReference>
<keyword evidence="1" id="KW-0472">Membrane</keyword>
<dbReference type="EMBL" id="JADIKK010000008">
    <property type="protein sequence ID" value="MFK2879810.1"/>
    <property type="molecule type" value="Genomic_DNA"/>
</dbReference>
<accession>A0ABW8JE59</accession>
<gene>
    <name evidence="3" type="ORF">ISP25_01725</name>
    <name evidence="4" type="ORF">ISP25_04085</name>
    <name evidence="5" type="ORF">ISP25_22345</name>
</gene>
<dbReference type="SUPFAM" id="SSF103481">
    <property type="entry name" value="Multidrug resistance efflux transporter EmrE"/>
    <property type="match status" value="2"/>
</dbReference>
<feature type="transmembrane region" description="Helical" evidence="1">
    <location>
        <begin position="131"/>
        <end position="150"/>
    </location>
</feature>
<dbReference type="InterPro" id="IPR000620">
    <property type="entry name" value="EamA_dom"/>
</dbReference>
<feature type="transmembrane region" description="Helical" evidence="1">
    <location>
        <begin position="38"/>
        <end position="59"/>
    </location>
</feature>
<comment type="caution">
    <text evidence="5">The sequence shown here is derived from an EMBL/GenBank/DDBJ whole genome shotgun (WGS) entry which is preliminary data.</text>
</comment>
<organism evidence="5 6">
    <name type="scientific">Rhodanobacter hydrolyticus</name>
    <dbReference type="NCBI Taxonomy" id="2250595"/>
    <lineage>
        <taxon>Bacteria</taxon>
        <taxon>Pseudomonadati</taxon>
        <taxon>Pseudomonadota</taxon>
        <taxon>Gammaproteobacteria</taxon>
        <taxon>Lysobacterales</taxon>
        <taxon>Rhodanobacteraceae</taxon>
        <taxon>Rhodanobacter</taxon>
    </lineage>
</organism>
<reference evidence="5 6" key="1">
    <citation type="submission" date="2020-10" db="EMBL/GenBank/DDBJ databases">
        <title>Phylogeny of dyella-like bacteria.</title>
        <authorList>
            <person name="Fu J."/>
        </authorList>
    </citation>
    <scope>NUCLEOTIDE SEQUENCE [LARGE SCALE GENOMIC DNA]</scope>
    <source>
        <strain evidence="5 6">KACC 19113</strain>
    </source>
</reference>
<feature type="domain" description="EamA" evidence="2">
    <location>
        <begin position="159"/>
        <end position="288"/>
    </location>
</feature>
<evidence type="ECO:0000256" key="1">
    <source>
        <dbReference type="SAM" id="Phobius"/>
    </source>
</evidence>
<feature type="transmembrane region" description="Helical" evidence="1">
    <location>
        <begin position="99"/>
        <end position="119"/>
    </location>
</feature>
<evidence type="ECO:0000313" key="3">
    <source>
        <dbReference type="EMBL" id="MFK2875791.1"/>
    </source>
</evidence>
<dbReference type="EMBL" id="JADIKK010000008">
    <property type="protein sequence ID" value="MFK2876245.1"/>
    <property type="molecule type" value="Genomic_DNA"/>
</dbReference>
<keyword evidence="1" id="KW-0812">Transmembrane</keyword>
<feature type="transmembrane region" description="Helical" evidence="1">
    <location>
        <begin position="216"/>
        <end position="234"/>
    </location>
</feature>
<evidence type="ECO:0000313" key="5">
    <source>
        <dbReference type="EMBL" id="MFK2879810.1"/>
    </source>
</evidence>
<feature type="transmembrane region" description="Helical" evidence="1">
    <location>
        <begin position="156"/>
        <end position="176"/>
    </location>
</feature>
<feature type="transmembrane region" description="Helical" evidence="1">
    <location>
        <begin position="71"/>
        <end position="93"/>
    </location>
</feature>
<feature type="transmembrane region" description="Helical" evidence="1">
    <location>
        <begin position="12"/>
        <end position="32"/>
    </location>
</feature>
<dbReference type="PANTHER" id="PTHR22911">
    <property type="entry name" value="ACYL-MALONYL CONDENSING ENZYME-RELATED"/>
    <property type="match status" value="1"/>
</dbReference>
<feature type="transmembrane region" description="Helical" evidence="1">
    <location>
        <begin position="188"/>
        <end position="210"/>
    </location>
</feature>
<dbReference type="PANTHER" id="PTHR22911:SF102">
    <property type="entry name" value="MEMBRANE PROTEIN"/>
    <property type="match status" value="1"/>
</dbReference>
<feature type="transmembrane region" description="Helical" evidence="1">
    <location>
        <begin position="241"/>
        <end position="264"/>
    </location>
</feature>
<dbReference type="Pfam" id="PF00892">
    <property type="entry name" value="EamA"/>
    <property type="match status" value="2"/>
</dbReference>